<feature type="region of interest" description="Disordered" evidence="1">
    <location>
        <begin position="127"/>
        <end position="179"/>
    </location>
</feature>
<dbReference type="AlphaFoldDB" id="A0A916QK44"/>
<dbReference type="InterPro" id="IPR038141">
    <property type="entry name" value="YutD-like_sf"/>
</dbReference>
<gene>
    <name evidence="2" type="ORF">LCB40_12220</name>
</gene>
<evidence type="ECO:0000313" key="3">
    <source>
        <dbReference type="Proteomes" id="UP000677218"/>
    </source>
</evidence>
<proteinExistence type="predicted"/>
<keyword evidence="3" id="KW-1185">Reference proteome</keyword>
<dbReference type="Gene3D" id="3.50.4.20">
    <property type="match status" value="1"/>
</dbReference>
<name>A0A916QK44_9LACO</name>
<dbReference type="Pfam" id="PF06265">
    <property type="entry name" value="YutD-like"/>
    <property type="match status" value="1"/>
</dbReference>
<protein>
    <submittedName>
        <fullName evidence="2">Transcriptional regulator</fullName>
    </submittedName>
</protein>
<sequence>MSEATETNKFAQAQPLRHPKAVVAQQGEKIKINNQTYRLAVNHGTALDLEMLALKYDPYLDQYDFIVGDVSSEHLRLKGFYKKEAHRAIDKSEYAIADYLTEYCNPGTAYFILELLDPVHTYHPHKRKKFHYAKHKPSRQSKTYRDRKQRNRTKFKKHPSRPRRNAGRHKFTIKKREAH</sequence>
<accession>A0A916QK44</accession>
<comment type="caution">
    <text evidence="2">The sequence shown here is derived from an EMBL/GenBank/DDBJ whole genome shotgun (WGS) entry which is preliminary data.</text>
</comment>
<reference evidence="2" key="1">
    <citation type="submission" date="2020-08" db="EMBL/GenBank/DDBJ databases">
        <title>Taxonomic study for Lactobacillus species isolated from hardwood bark.</title>
        <authorList>
            <person name="Tohno M."/>
            <person name="Tanizawa Y."/>
        </authorList>
    </citation>
    <scope>NUCLEOTIDE SEQUENCE</scope>
    <source>
        <strain evidence="2">B40</strain>
    </source>
</reference>
<dbReference type="EMBL" id="BMAY01000008">
    <property type="protein sequence ID" value="GFZ27342.1"/>
    <property type="molecule type" value="Genomic_DNA"/>
</dbReference>
<dbReference type="InterPro" id="IPR009370">
    <property type="entry name" value="YutD-like"/>
</dbReference>
<dbReference type="RefSeq" id="WP_212781032.1">
    <property type="nucleotide sequence ID" value="NZ_BMAY01000008.1"/>
</dbReference>
<feature type="compositionally biased region" description="Basic residues" evidence="1">
    <location>
        <begin position="145"/>
        <end position="179"/>
    </location>
</feature>
<feature type="compositionally biased region" description="Basic residues" evidence="1">
    <location>
        <begin position="127"/>
        <end position="139"/>
    </location>
</feature>
<evidence type="ECO:0000313" key="2">
    <source>
        <dbReference type="EMBL" id="GFZ27342.1"/>
    </source>
</evidence>
<dbReference type="Proteomes" id="UP000677218">
    <property type="component" value="Unassembled WGS sequence"/>
</dbReference>
<evidence type="ECO:0000256" key="1">
    <source>
        <dbReference type="SAM" id="MobiDB-lite"/>
    </source>
</evidence>
<organism evidence="2 3">
    <name type="scientific">Lactobacillus corticis</name>
    <dbReference type="NCBI Taxonomy" id="2201249"/>
    <lineage>
        <taxon>Bacteria</taxon>
        <taxon>Bacillati</taxon>
        <taxon>Bacillota</taxon>
        <taxon>Bacilli</taxon>
        <taxon>Lactobacillales</taxon>
        <taxon>Lactobacillaceae</taxon>
        <taxon>Lactobacillus</taxon>
    </lineage>
</organism>
<dbReference type="PIRSF" id="PIRSF012565">
    <property type="entry name" value="DUF1027"/>
    <property type="match status" value="1"/>
</dbReference>